<reference evidence="2 3" key="1">
    <citation type="submission" date="2024-11" db="EMBL/GenBank/DDBJ databases">
        <title>Adaptive evolution of stress response genes in parasites aligns with host niche diversity.</title>
        <authorList>
            <person name="Hahn C."/>
            <person name="Resl P."/>
        </authorList>
    </citation>
    <scope>NUCLEOTIDE SEQUENCE [LARGE SCALE GENOMIC DNA]</scope>
    <source>
        <strain evidence="2">EGGRZ-B1_66</strain>
        <tissue evidence="2">Body</tissue>
    </source>
</reference>
<accession>A0ABD2QCS4</accession>
<evidence type="ECO:0000313" key="3">
    <source>
        <dbReference type="Proteomes" id="UP001626550"/>
    </source>
</evidence>
<dbReference type="Proteomes" id="UP001626550">
    <property type="component" value="Unassembled WGS sequence"/>
</dbReference>
<dbReference type="InterPro" id="IPR035892">
    <property type="entry name" value="C2_domain_sf"/>
</dbReference>
<organism evidence="2 3">
    <name type="scientific">Cichlidogyrus casuarinus</name>
    <dbReference type="NCBI Taxonomy" id="1844966"/>
    <lineage>
        <taxon>Eukaryota</taxon>
        <taxon>Metazoa</taxon>
        <taxon>Spiralia</taxon>
        <taxon>Lophotrochozoa</taxon>
        <taxon>Platyhelminthes</taxon>
        <taxon>Monogenea</taxon>
        <taxon>Monopisthocotylea</taxon>
        <taxon>Dactylogyridea</taxon>
        <taxon>Ancyrocephalidae</taxon>
        <taxon>Cichlidogyrus</taxon>
    </lineage>
</organism>
<dbReference type="Gene3D" id="2.60.40.150">
    <property type="entry name" value="C2 domain"/>
    <property type="match status" value="2"/>
</dbReference>
<comment type="caution">
    <text evidence="2">The sequence shown here is derived from an EMBL/GenBank/DDBJ whole genome shotgun (WGS) entry which is preliminary data.</text>
</comment>
<dbReference type="PANTHER" id="PTHR45716">
    <property type="entry name" value="BITESIZE, ISOFORM I"/>
    <property type="match status" value="1"/>
</dbReference>
<name>A0ABD2QCS4_9PLAT</name>
<dbReference type="Pfam" id="PF00168">
    <property type="entry name" value="C2"/>
    <property type="match status" value="2"/>
</dbReference>
<dbReference type="PANTHER" id="PTHR45716:SF2">
    <property type="entry name" value="BITESIZE, ISOFORM I"/>
    <property type="match status" value="1"/>
</dbReference>
<protein>
    <submittedName>
        <fullName evidence="2">Synaptotagmin-like 5</fullName>
    </submittedName>
</protein>
<feature type="domain" description="C2" evidence="1">
    <location>
        <begin position="256"/>
        <end position="372"/>
    </location>
</feature>
<feature type="non-terminal residue" evidence="2">
    <location>
        <position position="1"/>
    </location>
</feature>
<dbReference type="PROSITE" id="PS50004">
    <property type="entry name" value="C2"/>
    <property type="match status" value="2"/>
</dbReference>
<feature type="domain" description="C2" evidence="1">
    <location>
        <begin position="114"/>
        <end position="235"/>
    </location>
</feature>
<dbReference type="SUPFAM" id="SSF49562">
    <property type="entry name" value="C2 domain (Calcium/lipid-binding domain, CaLB)"/>
    <property type="match status" value="2"/>
</dbReference>
<evidence type="ECO:0000259" key="1">
    <source>
        <dbReference type="PROSITE" id="PS50004"/>
    </source>
</evidence>
<sequence length="372" mass="41606">PDSGYGQDPSMNESPLKRIEKVVEEDGKLAVKKSSTSTMPSIKMLKNRDRPNNRSIENEDAASTLGIRKFGSQLSVAGTSMCAMRAFSVTQISRRNSETSLNSDIEDSNSRVTVTGQLELIIDYLARHEQLRIVVNRAIGLAKVGEDLPNSYVKCYLLPDKSRAGKRKTKAKKGTADPEFKEQFIYKIPATEMRSRELALSVWHRQTVTGNVFLGEMHINLTKFKFDPAPKTYPLRPKKEKVPLVQTLQANSIQPTNGELVLALKFETSKGEEEHRGDLSVWIKNAVNLCTNSESPNAYVKVYLMPEKSAELKRKTKTVKNQVSPSWNTVFVYENLATSELSVHGLEIIVMNQGKFKSTELIGGLRINNGSR</sequence>
<dbReference type="SMART" id="SM00239">
    <property type="entry name" value="C2"/>
    <property type="match status" value="2"/>
</dbReference>
<evidence type="ECO:0000313" key="2">
    <source>
        <dbReference type="EMBL" id="KAL3317017.1"/>
    </source>
</evidence>
<proteinExistence type="predicted"/>
<gene>
    <name evidence="2" type="primary">SYTL5</name>
    <name evidence="2" type="ORF">Ciccas_004333</name>
</gene>
<dbReference type="InterPro" id="IPR000008">
    <property type="entry name" value="C2_dom"/>
</dbReference>
<dbReference type="EMBL" id="JBJKFK010000446">
    <property type="protein sequence ID" value="KAL3317017.1"/>
    <property type="molecule type" value="Genomic_DNA"/>
</dbReference>
<dbReference type="AlphaFoldDB" id="A0ABD2QCS4"/>
<keyword evidence="3" id="KW-1185">Reference proteome</keyword>